<dbReference type="KEGG" id="pchm:VFPPC_06044"/>
<feature type="compositionally biased region" description="Polar residues" evidence="1">
    <location>
        <begin position="249"/>
        <end position="261"/>
    </location>
</feature>
<dbReference type="AlphaFoldDB" id="A0A179FHE6"/>
<evidence type="ECO:0000256" key="1">
    <source>
        <dbReference type="SAM" id="MobiDB-lite"/>
    </source>
</evidence>
<dbReference type="Proteomes" id="UP000078397">
    <property type="component" value="Unassembled WGS sequence"/>
</dbReference>
<dbReference type="GeneID" id="28849139"/>
<comment type="caution">
    <text evidence="2">The sequence shown here is derived from an EMBL/GenBank/DDBJ whole genome shotgun (WGS) entry which is preliminary data.</text>
</comment>
<gene>
    <name evidence="2" type="ORF">VFPPC_06044</name>
</gene>
<proteinExistence type="predicted"/>
<sequence>MPVYNCDKAVQLANQFGSLPKSYVTWQYELGIVMRLAEDGPSHIRTYHPGGSPTSLASTGHSMIDDDWRLDAAESGDFILVYHWTPHPRPLTIYPEVDEPSEPAYLDSTKTFEELCMKAMSRHAAHGNPKGHQTPKVDTSSSRTSVGESSRLQPRHRRLSMTSSRPLEREEAQKDDEDQGSSRPALRSLPRQRRLSLTQDKPAGQISCRRDVESSVPLATGARDQQVPPPSPGIAMQSQKLVSRGRGPSHSSPQNQASQPRSMPVESLPDEGHIEVNLLVAETRPNLRQTDVPAPPCVVGDDKGVMITTPRPTSAEVRGIEAGARASGHHCRCSALPLLQPDKEDVAEDGKSHHGTSIIESCTDEPISPSATAAKSERP</sequence>
<name>A0A179FHE6_METCM</name>
<organism evidence="2 3">
    <name type="scientific">Pochonia chlamydosporia 170</name>
    <dbReference type="NCBI Taxonomy" id="1380566"/>
    <lineage>
        <taxon>Eukaryota</taxon>
        <taxon>Fungi</taxon>
        <taxon>Dikarya</taxon>
        <taxon>Ascomycota</taxon>
        <taxon>Pezizomycotina</taxon>
        <taxon>Sordariomycetes</taxon>
        <taxon>Hypocreomycetidae</taxon>
        <taxon>Hypocreales</taxon>
        <taxon>Clavicipitaceae</taxon>
        <taxon>Pochonia</taxon>
    </lineage>
</organism>
<evidence type="ECO:0000313" key="3">
    <source>
        <dbReference type="Proteomes" id="UP000078397"/>
    </source>
</evidence>
<reference evidence="2 3" key="1">
    <citation type="journal article" date="2016" name="PLoS Pathog.">
        <title>Biosynthesis of antibiotic leucinostatins in bio-control fungus Purpureocillium lilacinum and their inhibition on phytophthora revealed by genome mining.</title>
        <authorList>
            <person name="Wang G."/>
            <person name="Liu Z."/>
            <person name="Lin R."/>
            <person name="Li E."/>
            <person name="Mao Z."/>
            <person name="Ling J."/>
            <person name="Yang Y."/>
            <person name="Yin W.B."/>
            <person name="Xie B."/>
        </authorList>
    </citation>
    <scope>NUCLEOTIDE SEQUENCE [LARGE SCALE GENOMIC DNA]</scope>
    <source>
        <strain evidence="2">170</strain>
    </source>
</reference>
<dbReference type="RefSeq" id="XP_018142141.2">
    <property type="nucleotide sequence ID" value="XM_018285145.2"/>
</dbReference>
<feature type="region of interest" description="Disordered" evidence="1">
    <location>
        <begin position="345"/>
        <end position="379"/>
    </location>
</feature>
<keyword evidence="3" id="KW-1185">Reference proteome</keyword>
<feature type="compositionally biased region" description="Low complexity" evidence="1">
    <location>
        <begin position="139"/>
        <end position="151"/>
    </location>
</feature>
<dbReference type="STRING" id="1380566.A0A179FHE6"/>
<dbReference type="EMBL" id="LSBJ02000005">
    <property type="protein sequence ID" value="OAQ64827.2"/>
    <property type="molecule type" value="Genomic_DNA"/>
</dbReference>
<evidence type="ECO:0000313" key="2">
    <source>
        <dbReference type="EMBL" id="OAQ64827.2"/>
    </source>
</evidence>
<protein>
    <submittedName>
        <fullName evidence="2">Uncharacterized protein</fullName>
    </submittedName>
</protein>
<feature type="region of interest" description="Disordered" evidence="1">
    <location>
        <begin position="122"/>
        <end position="268"/>
    </location>
</feature>
<accession>A0A179FHE6</accession>